<evidence type="ECO:0000256" key="12">
    <source>
        <dbReference type="SAM" id="Phobius"/>
    </source>
</evidence>
<keyword evidence="2" id="KW-1003">Cell membrane</keyword>
<evidence type="ECO:0000313" key="13">
    <source>
        <dbReference type="Proteomes" id="UP000081671"/>
    </source>
</evidence>
<protein>
    <submittedName>
        <fullName evidence="14">Formyl peptide receptor 2-like</fullName>
    </submittedName>
</protein>
<dbReference type="InterPro" id="IPR000826">
    <property type="entry name" value="Formyl_rcpt-rel"/>
</dbReference>
<dbReference type="Proteomes" id="UP000081671">
    <property type="component" value="Unplaced"/>
</dbReference>
<keyword evidence="10" id="KW-0325">Glycoprotein</keyword>
<evidence type="ECO:0000256" key="2">
    <source>
        <dbReference type="ARBA" id="ARBA00022475"/>
    </source>
</evidence>
<evidence type="ECO:0000256" key="1">
    <source>
        <dbReference type="ARBA" id="ARBA00004651"/>
    </source>
</evidence>
<keyword evidence="11" id="KW-0807">Transducer</keyword>
<evidence type="ECO:0000256" key="11">
    <source>
        <dbReference type="ARBA" id="ARBA00023224"/>
    </source>
</evidence>
<dbReference type="GO" id="GO:0006935">
    <property type="term" value="P:chemotaxis"/>
    <property type="evidence" value="ECO:0007669"/>
    <property type="project" value="UniProtKB-KW"/>
</dbReference>
<feature type="transmembrane region" description="Helical" evidence="12">
    <location>
        <begin position="243"/>
        <end position="264"/>
    </location>
</feature>
<evidence type="ECO:0000313" key="14">
    <source>
        <dbReference type="RefSeq" id="XP_012883049.1"/>
    </source>
</evidence>
<dbReference type="OrthoDB" id="9804449at2759"/>
<dbReference type="GO" id="GO:0006954">
    <property type="term" value="P:inflammatory response"/>
    <property type="evidence" value="ECO:0007669"/>
    <property type="project" value="TreeGrafter"/>
</dbReference>
<dbReference type="InParanoid" id="A0A1S3G434"/>
<proteinExistence type="predicted"/>
<dbReference type="KEGG" id="dord:105994166"/>
<dbReference type="PANTHER" id="PTHR24225">
    <property type="entry name" value="CHEMOTACTIC RECEPTOR"/>
    <property type="match status" value="1"/>
</dbReference>
<accession>A0A1S3G434</accession>
<evidence type="ECO:0000256" key="10">
    <source>
        <dbReference type="ARBA" id="ARBA00023180"/>
    </source>
</evidence>
<evidence type="ECO:0000256" key="8">
    <source>
        <dbReference type="ARBA" id="ARBA00023157"/>
    </source>
</evidence>
<dbReference type="AlphaFoldDB" id="A0A1S3G434"/>
<sequence length="312" mass="33352">MEALGPHSLVWPMENPSEPWLPAPPAVLGPPWAALVLLYSLVMVTSYVLEVASHGLLARAAGPLLPRHLSTAWFGHQVTVDFTFTALLPLSLTCTRSCWPLGGAFCRADPSLSFFTCWASGRLLARGAADSYTSLCQPAWALGHHTARQMVFWAGGFWIFLLGLGGPALQARRDQASLAVPSNGTPAVEVSSHGQGFGAWSPVLDQLAFGFGVPLGVMAFSRSLLGAQLQLARLTGRPPLLGLPWATAAMLFLCWLPFHLLLLLKLLGALKEVLTPEIVTAVTQSVTFQGCQGKMCSSNGNRKVQTQVAGEE</sequence>
<dbReference type="GO" id="GO:0007200">
    <property type="term" value="P:phospholipase C-activating G protein-coupled receptor signaling pathway"/>
    <property type="evidence" value="ECO:0007669"/>
    <property type="project" value="TreeGrafter"/>
</dbReference>
<evidence type="ECO:0000256" key="9">
    <source>
        <dbReference type="ARBA" id="ARBA00023170"/>
    </source>
</evidence>
<name>A0A1S3G434_DIPOR</name>
<dbReference type="RefSeq" id="XP_012883049.1">
    <property type="nucleotide sequence ID" value="XM_013027595.1"/>
</dbReference>
<dbReference type="GO" id="GO:0007204">
    <property type="term" value="P:positive regulation of cytosolic calcium ion concentration"/>
    <property type="evidence" value="ECO:0007669"/>
    <property type="project" value="TreeGrafter"/>
</dbReference>
<evidence type="ECO:0000256" key="4">
    <source>
        <dbReference type="ARBA" id="ARBA00022692"/>
    </source>
</evidence>
<evidence type="ECO:0000256" key="5">
    <source>
        <dbReference type="ARBA" id="ARBA00022989"/>
    </source>
</evidence>
<keyword evidence="4 12" id="KW-0812">Transmembrane</keyword>
<dbReference type="PANTHER" id="PTHR24225:SF0">
    <property type="entry name" value="N-FORMYL PEPTIDE RECEPTOR 2"/>
    <property type="match status" value="1"/>
</dbReference>
<evidence type="ECO:0000256" key="3">
    <source>
        <dbReference type="ARBA" id="ARBA00022500"/>
    </source>
</evidence>
<keyword evidence="8" id="KW-1015">Disulfide bond</keyword>
<dbReference type="GeneID" id="105994166"/>
<evidence type="ECO:0000256" key="7">
    <source>
        <dbReference type="ARBA" id="ARBA00023136"/>
    </source>
</evidence>
<feature type="transmembrane region" description="Helical" evidence="12">
    <location>
        <begin position="150"/>
        <end position="169"/>
    </location>
</feature>
<keyword evidence="13" id="KW-1185">Reference proteome</keyword>
<dbReference type="GO" id="GO:0005886">
    <property type="term" value="C:plasma membrane"/>
    <property type="evidence" value="ECO:0007669"/>
    <property type="project" value="UniProtKB-SubCell"/>
</dbReference>
<dbReference type="GO" id="GO:0004875">
    <property type="term" value="F:complement receptor activity"/>
    <property type="evidence" value="ECO:0007669"/>
    <property type="project" value="TreeGrafter"/>
</dbReference>
<dbReference type="Gene3D" id="1.20.1070.10">
    <property type="entry name" value="Rhodopsin 7-helix transmembrane proteins"/>
    <property type="match status" value="1"/>
</dbReference>
<dbReference type="Pfam" id="PF00001">
    <property type="entry name" value="7tm_1"/>
    <property type="match status" value="1"/>
</dbReference>
<dbReference type="GO" id="GO:0004982">
    <property type="term" value="F:N-formyl peptide receptor activity"/>
    <property type="evidence" value="ECO:0007669"/>
    <property type="project" value="TreeGrafter"/>
</dbReference>
<dbReference type="InterPro" id="IPR000276">
    <property type="entry name" value="GPCR_Rhodpsn"/>
</dbReference>
<reference evidence="14" key="1">
    <citation type="submission" date="2025-08" db="UniProtKB">
        <authorList>
            <consortium name="RefSeq"/>
        </authorList>
    </citation>
    <scope>IDENTIFICATION</scope>
    <source>
        <tissue evidence="14">Kidney</tissue>
    </source>
</reference>
<organism evidence="13 14">
    <name type="scientific">Dipodomys ordii</name>
    <name type="common">Ord's kangaroo rat</name>
    <dbReference type="NCBI Taxonomy" id="10020"/>
    <lineage>
        <taxon>Eukaryota</taxon>
        <taxon>Metazoa</taxon>
        <taxon>Chordata</taxon>
        <taxon>Craniata</taxon>
        <taxon>Vertebrata</taxon>
        <taxon>Euteleostomi</taxon>
        <taxon>Mammalia</taxon>
        <taxon>Eutheria</taxon>
        <taxon>Euarchontoglires</taxon>
        <taxon>Glires</taxon>
        <taxon>Rodentia</taxon>
        <taxon>Castorimorpha</taxon>
        <taxon>Heteromyidae</taxon>
        <taxon>Dipodomyinae</taxon>
        <taxon>Dipodomys</taxon>
    </lineage>
</organism>
<keyword evidence="6" id="KW-0297">G-protein coupled receptor</keyword>
<gene>
    <name evidence="14" type="primary">LOC105994166</name>
</gene>
<evidence type="ECO:0000256" key="6">
    <source>
        <dbReference type="ARBA" id="ARBA00023040"/>
    </source>
</evidence>
<comment type="subcellular location">
    <subcellularLocation>
        <location evidence="1">Cell membrane</location>
        <topology evidence="1">Multi-pass membrane protein</topology>
    </subcellularLocation>
</comment>
<keyword evidence="3" id="KW-0145">Chemotaxis</keyword>
<keyword evidence="5 12" id="KW-1133">Transmembrane helix</keyword>
<dbReference type="SUPFAM" id="SSF81321">
    <property type="entry name" value="Family A G protein-coupled receptor-like"/>
    <property type="match status" value="1"/>
</dbReference>
<keyword evidence="9" id="KW-0675">Receptor</keyword>
<keyword evidence="7 12" id="KW-0472">Membrane</keyword>